<evidence type="ECO:0000313" key="2">
    <source>
        <dbReference type="Proteomes" id="UP000053477"/>
    </source>
</evidence>
<dbReference type="InParanoid" id="A0A0H2RCF7"/>
<name>A0A0H2RCF7_9AGAM</name>
<gene>
    <name evidence="1" type="ORF">SCHPADRAFT_907956</name>
</gene>
<accession>A0A0H2RCF7</accession>
<dbReference type="EMBL" id="KQ086063">
    <property type="protein sequence ID" value="KLO09192.1"/>
    <property type="molecule type" value="Genomic_DNA"/>
</dbReference>
<sequence length="149" mass="16990">MAGSEFPSLQVPCPCQIRARRARRSLQFAPQPPPELTGRLAYGFAIEPSTAKKVIQRYAGERKLHDFQKYALFETVCREAISPRSKRGFPTFETYRNHDSDGTSLSDEILTDFIITVATNDSTVLPSKEELDRLKAFLETDAEPQWYEM</sequence>
<protein>
    <submittedName>
        <fullName evidence="1">Uncharacterized protein</fullName>
    </submittedName>
</protein>
<keyword evidence="2" id="KW-1185">Reference proteome</keyword>
<dbReference type="Proteomes" id="UP000053477">
    <property type="component" value="Unassembled WGS sequence"/>
</dbReference>
<dbReference type="AlphaFoldDB" id="A0A0H2RCF7"/>
<organism evidence="1 2">
    <name type="scientific">Schizopora paradoxa</name>
    <dbReference type="NCBI Taxonomy" id="27342"/>
    <lineage>
        <taxon>Eukaryota</taxon>
        <taxon>Fungi</taxon>
        <taxon>Dikarya</taxon>
        <taxon>Basidiomycota</taxon>
        <taxon>Agaricomycotina</taxon>
        <taxon>Agaricomycetes</taxon>
        <taxon>Hymenochaetales</taxon>
        <taxon>Schizoporaceae</taxon>
        <taxon>Schizopora</taxon>
    </lineage>
</organism>
<evidence type="ECO:0000313" key="1">
    <source>
        <dbReference type="EMBL" id="KLO09192.1"/>
    </source>
</evidence>
<reference evidence="1 2" key="1">
    <citation type="submission" date="2015-04" db="EMBL/GenBank/DDBJ databases">
        <title>Complete genome sequence of Schizopora paradoxa KUC8140, a cosmopolitan wood degrader in East Asia.</title>
        <authorList>
            <consortium name="DOE Joint Genome Institute"/>
            <person name="Min B."/>
            <person name="Park H."/>
            <person name="Jang Y."/>
            <person name="Kim J.-J."/>
            <person name="Kim K.H."/>
            <person name="Pangilinan J."/>
            <person name="Lipzen A."/>
            <person name="Riley R."/>
            <person name="Grigoriev I.V."/>
            <person name="Spatafora J.W."/>
            <person name="Choi I.-G."/>
        </authorList>
    </citation>
    <scope>NUCLEOTIDE SEQUENCE [LARGE SCALE GENOMIC DNA]</scope>
    <source>
        <strain evidence="1 2">KUC8140</strain>
    </source>
</reference>
<proteinExistence type="predicted"/>